<name>A0A6J4RJ32_9ACTN</name>
<evidence type="ECO:0000313" key="2">
    <source>
        <dbReference type="EMBL" id="CAA9469017.1"/>
    </source>
</evidence>
<sequence>CPPCCCPFSPSPPPSWGPAPPRRAPCRPRP</sequence>
<accession>A0A6J4RJ32</accession>
<dbReference type="EMBL" id="CADCVO010000044">
    <property type="protein sequence ID" value="CAA9469017.1"/>
    <property type="molecule type" value="Genomic_DNA"/>
</dbReference>
<gene>
    <name evidence="2" type="ORF">AVDCRST_MAG13-318</name>
</gene>
<proteinExistence type="predicted"/>
<feature type="non-terminal residue" evidence="2">
    <location>
        <position position="30"/>
    </location>
</feature>
<reference evidence="2" key="1">
    <citation type="submission" date="2020-02" db="EMBL/GenBank/DDBJ databases">
        <authorList>
            <person name="Meier V. D."/>
        </authorList>
    </citation>
    <scope>NUCLEOTIDE SEQUENCE</scope>
    <source>
        <strain evidence="2">AVDCRST_MAG13</strain>
    </source>
</reference>
<dbReference type="AlphaFoldDB" id="A0A6J4RJ32"/>
<protein>
    <submittedName>
        <fullName evidence="2">Uncharacterized protein</fullName>
    </submittedName>
</protein>
<organism evidence="2">
    <name type="scientific">uncultured Solirubrobacteraceae bacterium</name>
    <dbReference type="NCBI Taxonomy" id="1162706"/>
    <lineage>
        <taxon>Bacteria</taxon>
        <taxon>Bacillati</taxon>
        <taxon>Actinomycetota</taxon>
        <taxon>Thermoleophilia</taxon>
        <taxon>Solirubrobacterales</taxon>
        <taxon>Solirubrobacteraceae</taxon>
        <taxon>environmental samples</taxon>
    </lineage>
</organism>
<evidence type="ECO:0000256" key="1">
    <source>
        <dbReference type="SAM" id="MobiDB-lite"/>
    </source>
</evidence>
<feature type="non-terminal residue" evidence="2">
    <location>
        <position position="1"/>
    </location>
</feature>
<feature type="region of interest" description="Disordered" evidence="1">
    <location>
        <begin position="10"/>
        <end position="30"/>
    </location>
</feature>
<feature type="compositionally biased region" description="Pro residues" evidence="1">
    <location>
        <begin position="10"/>
        <end position="23"/>
    </location>
</feature>